<dbReference type="Proteomes" id="UP000199572">
    <property type="component" value="Unassembled WGS sequence"/>
</dbReference>
<evidence type="ECO:0000313" key="3">
    <source>
        <dbReference type="EMBL" id="SER25804.1"/>
    </source>
</evidence>
<feature type="domain" description="Oxidoreductase molybdopterin-binding" evidence="2">
    <location>
        <begin position="67"/>
        <end position="164"/>
    </location>
</feature>
<dbReference type="PROSITE" id="PS51257">
    <property type="entry name" value="PROKAR_LIPOPROTEIN"/>
    <property type="match status" value="1"/>
</dbReference>
<keyword evidence="1" id="KW-0732">Signal</keyword>
<dbReference type="STRING" id="390241.SAMN04488023_10690"/>
<evidence type="ECO:0000259" key="2">
    <source>
        <dbReference type="Pfam" id="PF00174"/>
    </source>
</evidence>
<dbReference type="SUPFAM" id="SSF56524">
    <property type="entry name" value="Oxidoreductase molybdopterin-binding domain"/>
    <property type="match status" value="1"/>
</dbReference>
<accession>A0A1H9MQ24</accession>
<organism evidence="3 4">
    <name type="scientific">Pedobacter rhizosphaerae</name>
    <dbReference type="NCBI Taxonomy" id="390241"/>
    <lineage>
        <taxon>Bacteria</taxon>
        <taxon>Pseudomonadati</taxon>
        <taxon>Bacteroidota</taxon>
        <taxon>Sphingobacteriia</taxon>
        <taxon>Sphingobacteriales</taxon>
        <taxon>Sphingobacteriaceae</taxon>
        <taxon>Pedobacter</taxon>
    </lineage>
</organism>
<name>A0A1H9MQ24_9SPHI</name>
<dbReference type="OrthoDB" id="482420at2"/>
<dbReference type="Pfam" id="PF00174">
    <property type="entry name" value="Oxidored_molyb"/>
    <property type="match status" value="1"/>
</dbReference>
<gene>
    <name evidence="3" type="ORF">SAMN04488023_10690</name>
</gene>
<keyword evidence="4" id="KW-1185">Reference proteome</keyword>
<dbReference type="InterPro" id="IPR036374">
    <property type="entry name" value="OxRdtase_Mopterin-bd_sf"/>
</dbReference>
<dbReference type="AlphaFoldDB" id="A0A1H9MQ24"/>
<sequence length="168" mass="18511">MKRYIIPVVPALVLLFACSTLVNAQTKPEASVKFSGEVVRPLIIGASGLQRAERVTVDRKDRDGQVHHYTGVLLSDLLARAGTTMGKELRGENLTKYVLVEASDGYQIIFTLAELDPDFTDEKIILSDQMDSKPLPLADGPFRIIVQNDKKPARCIKQVTSIKVGFAQ</sequence>
<protein>
    <submittedName>
        <fullName evidence="3">Oxidoreductase molybdopterin binding domain-containing protein</fullName>
    </submittedName>
</protein>
<feature type="signal peptide" evidence="1">
    <location>
        <begin position="1"/>
        <end position="24"/>
    </location>
</feature>
<proteinExistence type="predicted"/>
<evidence type="ECO:0000313" key="4">
    <source>
        <dbReference type="Proteomes" id="UP000199572"/>
    </source>
</evidence>
<evidence type="ECO:0000256" key="1">
    <source>
        <dbReference type="SAM" id="SignalP"/>
    </source>
</evidence>
<dbReference type="EMBL" id="FOGG01000006">
    <property type="protein sequence ID" value="SER25804.1"/>
    <property type="molecule type" value="Genomic_DNA"/>
</dbReference>
<reference evidence="3 4" key="1">
    <citation type="submission" date="2016-10" db="EMBL/GenBank/DDBJ databases">
        <authorList>
            <person name="de Groot N.N."/>
        </authorList>
    </citation>
    <scope>NUCLEOTIDE SEQUENCE [LARGE SCALE GENOMIC DNA]</scope>
    <source>
        <strain evidence="3 4">DSM 18610</strain>
    </source>
</reference>
<dbReference type="InterPro" id="IPR000572">
    <property type="entry name" value="OxRdtase_Mopterin-bd_dom"/>
</dbReference>
<dbReference type="RefSeq" id="WP_090882741.1">
    <property type="nucleotide sequence ID" value="NZ_FOGG01000006.1"/>
</dbReference>
<feature type="chain" id="PRO_5011440484" evidence="1">
    <location>
        <begin position="25"/>
        <end position="168"/>
    </location>
</feature>
<dbReference type="Gene3D" id="3.90.420.10">
    <property type="entry name" value="Oxidoreductase, molybdopterin-binding domain"/>
    <property type="match status" value="1"/>
</dbReference>